<dbReference type="InterPro" id="IPR050819">
    <property type="entry name" value="Tripeptidyl-peptidase_I"/>
</dbReference>
<evidence type="ECO:0000313" key="1">
    <source>
        <dbReference type="EMBL" id="KAJ7300632.1"/>
    </source>
</evidence>
<dbReference type="GO" id="GO:0008240">
    <property type="term" value="F:tripeptidyl-peptidase activity"/>
    <property type="evidence" value="ECO:0007669"/>
    <property type="project" value="TreeGrafter"/>
</dbReference>
<keyword evidence="2" id="KW-1185">Reference proteome</keyword>
<accession>A0AAD6YX15</accession>
<evidence type="ECO:0000313" key="2">
    <source>
        <dbReference type="Proteomes" id="UP001218218"/>
    </source>
</evidence>
<name>A0AAD6YX15_9AGAR</name>
<protein>
    <submittedName>
        <fullName evidence="1">Uncharacterized protein</fullName>
    </submittedName>
</protein>
<dbReference type="Gene3D" id="3.40.50.200">
    <property type="entry name" value="Peptidase S8/S53 domain"/>
    <property type="match status" value="1"/>
</dbReference>
<dbReference type="PANTHER" id="PTHR14218">
    <property type="entry name" value="PROTEASE S8 TRIPEPTIDYL PEPTIDASE I CLN2"/>
    <property type="match status" value="1"/>
</dbReference>
<proteinExistence type="predicted"/>
<reference evidence="1" key="1">
    <citation type="submission" date="2023-03" db="EMBL/GenBank/DDBJ databases">
        <title>Massive genome expansion in bonnet fungi (Mycena s.s.) driven by repeated elements and novel gene families across ecological guilds.</title>
        <authorList>
            <consortium name="Lawrence Berkeley National Laboratory"/>
            <person name="Harder C.B."/>
            <person name="Miyauchi S."/>
            <person name="Viragh M."/>
            <person name="Kuo A."/>
            <person name="Thoen E."/>
            <person name="Andreopoulos B."/>
            <person name="Lu D."/>
            <person name="Skrede I."/>
            <person name="Drula E."/>
            <person name="Henrissat B."/>
            <person name="Morin E."/>
            <person name="Kohler A."/>
            <person name="Barry K."/>
            <person name="LaButti K."/>
            <person name="Morin E."/>
            <person name="Salamov A."/>
            <person name="Lipzen A."/>
            <person name="Mereny Z."/>
            <person name="Hegedus B."/>
            <person name="Baldrian P."/>
            <person name="Stursova M."/>
            <person name="Weitz H."/>
            <person name="Taylor A."/>
            <person name="Grigoriev I.V."/>
            <person name="Nagy L.G."/>
            <person name="Martin F."/>
            <person name="Kauserud H."/>
        </authorList>
    </citation>
    <scope>NUCLEOTIDE SEQUENCE</scope>
    <source>
        <strain evidence="1">CBHHK002</strain>
    </source>
</reference>
<dbReference type="GO" id="GO:0004252">
    <property type="term" value="F:serine-type endopeptidase activity"/>
    <property type="evidence" value="ECO:0007669"/>
    <property type="project" value="InterPro"/>
</dbReference>
<dbReference type="SUPFAM" id="SSF52743">
    <property type="entry name" value="Subtilisin-like"/>
    <property type="match status" value="1"/>
</dbReference>
<dbReference type="Proteomes" id="UP001218218">
    <property type="component" value="Unassembled WGS sequence"/>
</dbReference>
<dbReference type="AlphaFoldDB" id="A0AAD6YX15"/>
<dbReference type="EMBL" id="JARIHO010000158">
    <property type="protein sequence ID" value="KAJ7300632.1"/>
    <property type="molecule type" value="Genomic_DNA"/>
</dbReference>
<dbReference type="GO" id="GO:0006508">
    <property type="term" value="P:proteolysis"/>
    <property type="evidence" value="ECO:0007669"/>
    <property type="project" value="InterPro"/>
</dbReference>
<organism evidence="1 2">
    <name type="scientific">Mycena albidolilacea</name>
    <dbReference type="NCBI Taxonomy" id="1033008"/>
    <lineage>
        <taxon>Eukaryota</taxon>
        <taxon>Fungi</taxon>
        <taxon>Dikarya</taxon>
        <taxon>Basidiomycota</taxon>
        <taxon>Agaricomycotina</taxon>
        <taxon>Agaricomycetes</taxon>
        <taxon>Agaricomycetidae</taxon>
        <taxon>Agaricales</taxon>
        <taxon>Marasmiineae</taxon>
        <taxon>Mycenaceae</taxon>
        <taxon>Mycena</taxon>
    </lineage>
</organism>
<feature type="non-terminal residue" evidence="1">
    <location>
        <position position="57"/>
    </location>
</feature>
<sequence>ALPDVPARHQGWVVQDGDTNLEAEGTSMASPVFASVIALLNNELIAAGKPALGLLNP</sequence>
<dbReference type="PANTHER" id="PTHR14218:SF15">
    <property type="entry name" value="TRIPEPTIDYL-PEPTIDASE 1"/>
    <property type="match status" value="1"/>
</dbReference>
<gene>
    <name evidence="1" type="ORF">DFH08DRAFT_652755</name>
</gene>
<feature type="non-terminal residue" evidence="1">
    <location>
        <position position="1"/>
    </location>
</feature>
<comment type="caution">
    <text evidence="1">The sequence shown here is derived from an EMBL/GenBank/DDBJ whole genome shotgun (WGS) entry which is preliminary data.</text>
</comment>
<dbReference type="InterPro" id="IPR036852">
    <property type="entry name" value="Peptidase_S8/S53_dom_sf"/>
</dbReference>